<accession>A0A1Y1WM23</accession>
<dbReference type="GeneID" id="63800626"/>
<dbReference type="AlphaFoldDB" id="A0A1Y1WM23"/>
<sequence>MCKACSSASAPLSCFLISSDRRSNSSTMSSLYIDRTAPYHMTMRLSDDIASSERRNRPRQGQGCIPLLSSIGRRQPLVANLRQAAAPRTPWASVQQSDSVHRQGPRSQSSAATASKASSSIWPAMGRSISPGWHAHNMANDIDQLHDVARPSGDSCWDGEDHE</sequence>
<comment type="caution">
    <text evidence="2">The sequence shown here is derived from an EMBL/GenBank/DDBJ whole genome shotgun (WGS) entry which is preliminary data.</text>
</comment>
<keyword evidence="3" id="KW-1185">Reference proteome</keyword>
<gene>
    <name evidence="2" type="ORF">DL89DRAFT_19788</name>
</gene>
<evidence type="ECO:0000256" key="1">
    <source>
        <dbReference type="SAM" id="MobiDB-lite"/>
    </source>
</evidence>
<name>A0A1Y1WM23_9FUNG</name>
<evidence type="ECO:0000313" key="2">
    <source>
        <dbReference type="EMBL" id="ORX74607.1"/>
    </source>
</evidence>
<feature type="compositionally biased region" description="Low complexity" evidence="1">
    <location>
        <begin position="107"/>
        <end position="120"/>
    </location>
</feature>
<dbReference type="RefSeq" id="XP_040747818.1">
    <property type="nucleotide sequence ID" value="XM_040883978.1"/>
</dbReference>
<dbReference type="EMBL" id="MCFD01000001">
    <property type="protein sequence ID" value="ORX74607.1"/>
    <property type="molecule type" value="Genomic_DNA"/>
</dbReference>
<dbReference type="Proteomes" id="UP000193922">
    <property type="component" value="Unassembled WGS sequence"/>
</dbReference>
<feature type="region of interest" description="Disordered" evidence="1">
    <location>
        <begin position="82"/>
        <end position="120"/>
    </location>
</feature>
<evidence type="ECO:0000313" key="3">
    <source>
        <dbReference type="Proteomes" id="UP000193922"/>
    </source>
</evidence>
<proteinExistence type="predicted"/>
<reference evidence="2 3" key="1">
    <citation type="submission" date="2016-07" db="EMBL/GenBank/DDBJ databases">
        <title>Pervasive Adenine N6-methylation of Active Genes in Fungi.</title>
        <authorList>
            <consortium name="DOE Joint Genome Institute"/>
            <person name="Mondo S.J."/>
            <person name="Dannebaum R.O."/>
            <person name="Kuo R.C."/>
            <person name="Labutti K."/>
            <person name="Haridas S."/>
            <person name="Kuo A."/>
            <person name="Salamov A."/>
            <person name="Ahrendt S.R."/>
            <person name="Lipzen A."/>
            <person name="Sullivan W."/>
            <person name="Andreopoulos W.B."/>
            <person name="Clum A."/>
            <person name="Lindquist E."/>
            <person name="Daum C."/>
            <person name="Ramamoorthy G.K."/>
            <person name="Gryganskyi A."/>
            <person name="Culley D."/>
            <person name="Magnuson J.K."/>
            <person name="James T.Y."/>
            <person name="O'Malley M.A."/>
            <person name="Stajich J.E."/>
            <person name="Spatafora J.W."/>
            <person name="Visel A."/>
            <person name="Grigoriev I.V."/>
        </authorList>
    </citation>
    <scope>NUCLEOTIDE SEQUENCE [LARGE SCALE GENOMIC DNA]</scope>
    <source>
        <strain evidence="2 3">ATCC 12442</strain>
    </source>
</reference>
<organism evidence="2 3">
    <name type="scientific">Linderina pennispora</name>
    <dbReference type="NCBI Taxonomy" id="61395"/>
    <lineage>
        <taxon>Eukaryota</taxon>
        <taxon>Fungi</taxon>
        <taxon>Fungi incertae sedis</taxon>
        <taxon>Zoopagomycota</taxon>
        <taxon>Kickxellomycotina</taxon>
        <taxon>Kickxellomycetes</taxon>
        <taxon>Kickxellales</taxon>
        <taxon>Kickxellaceae</taxon>
        <taxon>Linderina</taxon>
    </lineage>
</organism>
<protein>
    <submittedName>
        <fullName evidence="2">Uncharacterized protein</fullName>
    </submittedName>
</protein>